<proteinExistence type="predicted"/>
<dbReference type="EMBL" id="PUGF01000031">
    <property type="protein sequence ID" value="PRC90975.1"/>
    <property type="molecule type" value="Genomic_DNA"/>
</dbReference>
<feature type="domain" description="Baseplate J-like central" evidence="1">
    <location>
        <begin position="133"/>
        <end position="205"/>
    </location>
</feature>
<dbReference type="Pfam" id="PF26078">
    <property type="entry name" value="Baseplate_J_M"/>
    <property type="match status" value="1"/>
</dbReference>
<comment type="caution">
    <text evidence="2">The sequence shown here is derived from an EMBL/GenBank/DDBJ whole genome shotgun (WGS) entry which is preliminary data.</text>
</comment>
<dbReference type="RefSeq" id="WP_105534003.1">
    <property type="nucleotide sequence ID" value="NZ_PUGF01000031.1"/>
</dbReference>
<dbReference type="PIRSF" id="PIRSF020481">
    <property type="entry name" value="BAP"/>
    <property type="match status" value="1"/>
</dbReference>
<reference evidence="2 3" key="1">
    <citation type="submission" date="2018-02" db="EMBL/GenBank/DDBJ databases">
        <title>Solimicrobium silvestre gen. nov., sp. nov., isolated from alpine forest soil.</title>
        <authorList>
            <person name="Margesin R."/>
            <person name="Albuquerque L."/>
            <person name="Zhang D.-C."/>
            <person name="Froufe H.J.C."/>
            <person name="Severino R."/>
            <person name="Roxo I."/>
            <person name="Egas C."/>
            <person name="Da Costa M.S."/>
        </authorList>
    </citation>
    <scope>NUCLEOTIDE SEQUENCE [LARGE SCALE GENOMIC DNA]</scope>
    <source>
        <strain evidence="2 3">S20-91</strain>
    </source>
</reference>
<sequence length="300" mass="32842">MTNSTIDLSKLPAPAFVEALSFEAILDDMLTDLLERHASYSNLLESDPAYKILEVAAYRELLLRHRINEEGRALLVAFSTGTDLDHIGITYYAGEKRLVICEADPTTSPPTEQLMEEDESYRRRLLLKDDSYSTAGAGNAYKFHALSADGQIKDASVTSPRPGTTVVTILSRTGDGTASEELLDKVRATLNSDEIRPLSEELIVAGAEIVRWELDADIYTYNGPDQNLVLKAAQVSFATYLLEQQLLEADITDSALSRALHVPGVFKVVRRSPLVDIVCTATQAAWCVSTAIHIAGVKPT</sequence>
<dbReference type="PANTHER" id="PTHR35862:SF1">
    <property type="entry name" value="FELS-2 PROPHAGE PROTEIN"/>
    <property type="match status" value="1"/>
</dbReference>
<dbReference type="Proteomes" id="UP000237839">
    <property type="component" value="Unassembled WGS sequence"/>
</dbReference>
<evidence type="ECO:0000313" key="3">
    <source>
        <dbReference type="Proteomes" id="UP000237839"/>
    </source>
</evidence>
<keyword evidence="3" id="KW-1185">Reference proteome</keyword>
<gene>
    <name evidence="2" type="ORF">S2091_4271</name>
</gene>
<evidence type="ECO:0000259" key="1">
    <source>
        <dbReference type="Pfam" id="PF26078"/>
    </source>
</evidence>
<name>A0A2S9GTE2_9BURK</name>
<dbReference type="InterPro" id="IPR058531">
    <property type="entry name" value="Baseplate_J_M"/>
</dbReference>
<organism evidence="2 3">
    <name type="scientific">Solimicrobium silvestre</name>
    <dbReference type="NCBI Taxonomy" id="2099400"/>
    <lineage>
        <taxon>Bacteria</taxon>
        <taxon>Pseudomonadati</taxon>
        <taxon>Pseudomonadota</taxon>
        <taxon>Betaproteobacteria</taxon>
        <taxon>Burkholderiales</taxon>
        <taxon>Oxalobacteraceae</taxon>
        <taxon>Solimicrobium</taxon>
    </lineage>
</organism>
<dbReference type="OrthoDB" id="9793802at2"/>
<dbReference type="AlphaFoldDB" id="A0A2S9GTE2"/>
<dbReference type="PANTHER" id="PTHR35862">
    <property type="entry name" value="FELS-2 PROPHAGE PROTEIN"/>
    <property type="match status" value="1"/>
</dbReference>
<evidence type="ECO:0000313" key="2">
    <source>
        <dbReference type="EMBL" id="PRC90975.1"/>
    </source>
</evidence>
<protein>
    <submittedName>
        <fullName evidence="2">Phage-related baseplate assembly protein</fullName>
    </submittedName>
</protein>
<accession>A0A2S9GTE2</accession>
<dbReference type="InterPro" id="IPR052726">
    <property type="entry name" value="Phage_Baseplate_Hub"/>
</dbReference>
<dbReference type="InterPro" id="IPR014507">
    <property type="entry name" value="Baseplate_assembly_J_pred"/>
</dbReference>